<sequence length="156" mass="17836">MCHFCSFQLTGINLNHMLCPAVSDPFEGPHYRVIAMIHQPALILILGKCVTCFSLRWFGQPIPWQNTLATDTTMTQVKRPERGSDATRLLDSWLDANSDQEPMPIGAASWCWSDLFRYQTYWFDWRVMTYWTASRDASMVGHSSVSPENNNNGKSL</sequence>
<keyword evidence="2" id="KW-1185">Reference proteome</keyword>
<proteinExistence type="predicted"/>
<dbReference type="Proteomes" id="UP000272942">
    <property type="component" value="Unassembled WGS sequence"/>
</dbReference>
<accession>A0A182ZZP2</accession>
<organism evidence="3">
    <name type="scientific">Echinostoma caproni</name>
    <dbReference type="NCBI Taxonomy" id="27848"/>
    <lineage>
        <taxon>Eukaryota</taxon>
        <taxon>Metazoa</taxon>
        <taxon>Spiralia</taxon>
        <taxon>Lophotrochozoa</taxon>
        <taxon>Platyhelminthes</taxon>
        <taxon>Trematoda</taxon>
        <taxon>Digenea</taxon>
        <taxon>Plagiorchiida</taxon>
        <taxon>Echinostomata</taxon>
        <taxon>Echinostomatoidea</taxon>
        <taxon>Echinostomatidae</taxon>
        <taxon>Echinostoma</taxon>
    </lineage>
</organism>
<dbReference type="Pfam" id="PF14808">
    <property type="entry name" value="TMEM164"/>
    <property type="match status" value="1"/>
</dbReference>
<dbReference type="PANTHER" id="PTHR20948">
    <property type="entry name" value="TRANSMEMBRANE PROTEIN 164"/>
    <property type="match status" value="1"/>
</dbReference>
<dbReference type="InterPro" id="IPR026508">
    <property type="entry name" value="TMEM164"/>
</dbReference>
<dbReference type="PANTHER" id="PTHR20948:SF2">
    <property type="entry name" value="TRANSMEMBRANE PROTEIN 164"/>
    <property type="match status" value="1"/>
</dbReference>
<name>A0A182ZZP2_9TREM</name>
<evidence type="ECO:0000313" key="2">
    <source>
        <dbReference type="Proteomes" id="UP000272942"/>
    </source>
</evidence>
<dbReference type="WBParaSite" id="ECPE_0000017601-mRNA-1">
    <property type="protein sequence ID" value="ECPE_0000017601-mRNA-1"/>
    <property type="gene ID" value="ECPE_0000017601"/>
</dbReference>
<dbReference type="OrthoDB" id="17328at2759"/>
<reference evidence="1 2" key="2">
    <citation type="submission" date="2018-11" db="EMBL/GenBank/DDBJ databases">
        <authorList>
            <consortium name="Pathogen Informatics"/>
        </authorList>
    </citation>
    <scope>NUCLEOTIDE SEQUENCE [LARGE SCALE GENOMIC DNA]</scope>
    <source>
        <strain evidence="1 2">Egypt</strain>
    </source>
</reference>
<gene>
    <name evidence="1" type="ORF">ECPE_LOCUS177</name>
</gene>
<evidence type="ECO:0000313" key="1">
    <source>
        <dbReference type="EMBL" id="VDP19785.1"/>
    </source>
</evidence>
<evidence type="ECO:0000313" key="3">
    <source>
        <dbReference type="WBParaSite" id="ECPE_0000017601-mRNA-1"/>
    </source>
</evidence>
<dbReference type="EMBL" id="UZAN01000544">
    <property type="protein sequence ID" value="VDP19785.1"/>
    <property type="molecule type" value="Genomic_DNA"/>
</dbReference>
<dbReference type="AlphaFoldDB" id="A0A182ZZP2"/>
<reference evidence="3" key="1">
    <citation type="submission" date="2016-06" db="UniProtKB">
        <authorList>
            <consortium name="WormBaseParasite"/>
        </authorList>
    </citation>
    <scope>IDENTIFICATION</scope>
</reference>
<protein>
    <submittedName>
        <fullName evidence="3">Secreted protein</fullName>
    </submittedName>
</protein>